<proteinExistence type="predicted"/>
<name>A0AAD8NZ89_TARER</name>
<gene>
    <name evidence="2" type="ORF">QVD17_10169</name>
</gene>
<evidence type="ECO:0000313" key="2">
    <source>
        <dbReference type="EMBL" id="KAK1433260.1"/>
    </source>
</evidence>
<comment type="caution">
    <text evidence="2">The sequence shown here is derived from an EMBL/GenBank/DDBJ whole genome shotgun (WGS) entry which is preliminary data.</text>
</comment>
<keyword evidence="3" id="KW-1185">Reference proteome</keyword>
<dbReference type="Proteomes" id="UP001229421">
    <property type="component" value="Unassembled WGS sequence"/>
</dbReference>
<reference evidence="2" key="1">
    <citation type="journal article" date="2023" name="bioRxiv">
        <title>Improved chromosome-level genome assembly for marigold (Tagetes erecta).</title>
        <authorList>
            <person name="Jiang F."/>
            <person name="Yuan L."/>
            <person name="Wang S."/>
            <person name="Wang H."/>
            <person name="Xu D."/>
            <person name="Wang A."/>
            <person name="Fan W."/>
        </authorList>
    </citation>
    <scope>NUCLEOTIDE SEQUENCE</scope>
    <source>
        <strain evidence="2">WSJ</strain>
        <tissue evidence="2">Leaf</tissue>
    </source>
</reference>
<evidence type="ECO:0000256" key="1">
    <source>
        <dbReference type="SAM" id="MobiDB-lite"/>
    </source>
</evidence>
<sequence>MNCVRGGEIFDTGENLPPSSDLRFPDEVDKPWRENPRNRRREWIEDDEAAEADEIGIIDTKKRKTYLDLE</sequence>
<organism evidence="2 3">
    <name type="scientific">Tagetes erecta</name>
    <name type="common">African marigold</name>
    <dbReference type="NCBI Taxonomy" id="13708"/>
    <lineage>
        <taxon>Eukaryota</taxon>
        <taxon>Viridiplantae</taxon>
        <taxon>Streptophyta</taxon>
        <taxon>Embryophyta</taxon>
        <taxon>Tracheophyta</taxon>
        <taxon>Spermatophyta</taxon>
        <taxon>Magnoliopsida</taxon>
        <taxon>eudicotyledons</taxon>
        <taxon>Gunneridae</taxon>
        <taxon>Pentapetalae</taxon>
        <taxon>asterids</taxon>
        <taxon>campanulids</taxon>
        <taxon>Asterales</taxon>
        <taxon>Asteraceae</taxon>
        <taxon>Asteroideae</taxon>
        <taxon>Heliantheae alliance</taxon>
        <taxon>Tageteae</taxon>
        <taxon>Tagetes</taxon>
    </lineage>
</organism>
<protein>
    <submittedName>
        <fullName evidence="2">Uncharacterized protein</fullName>
    </submittedName>
</protein>
<evidence type="ECO:0000313" key="3">
    <source>
        <dbReference type="Proteomes" id="UP001229421"/>
    </source>
</evidence>
<dbReference type="EMBL" id="JAUHHV010000002">
    <property type="protein sequence ID" value="KAK1433260.1"/>
    <property type="molecule type" value="Genomic_DNA"/>
</dbReference>
<dbReference type="AlphaFoldDB" id="A0AAD8NZ89"/>
<feature type="region of interest" description="Disordered" evidence="1">
    <location>
        <begin position="1"/>
        <end position="36"/>
    </location>
</feature>
<feature type="compositionally biased region" description="Basic and acidic residues" evidence="1">
    <location>
        <begin position="23"/>
        <end position="36"/>
    </location>
</feature>
<accession>A0AAD8NZ89</accession>